<dbReference type="Proteomes" id="UP001211421">
    <property type="component" value="Unassembled WGS sequence"/>
</dbReference>
<feature type="coiled-coil region" evidence="1">
    <location>
        <begin position="32"/>
        <end position="66"/>
    </location>
</feature>
<name>A0AAW6DYW9_9FIRM</name>
<gene>
    <name evidence="2" type="ORF">PNV70_03135</name>
</gene>
<dbReference type="EMBL" id="JAQMLS010000002">
    <property type="protein sequence ID" value="MDB8741061.1"/>
    <property type="molecule type" value="Genomic_DNA"/>
</dbReference>
<protein>
    <recommendedName>
        <fullName evidence="4">Calcineurin-like phosphoesterase domain-containing protein</fullName>
    </recommendedName>
</protein>
<proteinExistence type="predicted"/>
<comment type="caution">
    <text evidence="2">The sequence shown here is derived from an EMBL/GenBank/DDBJ whole genome shotgun (WGS) entry which is preliminary data.</text>
</comment>
<dbReference type="RefSeq" id="WP_195551100.1">
    <property type="nucleotide sequence ID" value="NZ_JADMNX010000002.1"/>
</dbReference>
<evidence type="ECO:0000313" key="2">
    <source>
        <dbReference type="EMBL" id="MDB8741061.1"/>
    </source>
</evidence>
<organism evidence="2 3">
    <name type="scientific">Ruminococcus bicirculans</name>
    <name type="common">ex Wegman et al. 2014</name>
    <dbReference type="NCBI Taxonomy" id="1160721"/>
    <lineage>
        <taxon>Bacteria</taxon>
        <taxon>Bacillati</taxon>
        <taxon>Bacillota</taxon>
        <taxon>Clostridia</taxon>
        <taxon>Eubacteriales</taxon>
        <taxon>Oscillospiraceae</taxon>
        <taxon>Ruminococcus</taxon>
    </lineage>
</organism>
<keyword evidence="1" id="KW-0175">Coiled coil</keyword>
<dbReference type="Gene3D" id="3.60.21.10">
    <property type="match status" value="1"/>
</dbReference>
<evidence type="ECO:0000313" key="3">
    <source>
        <dbReference type="Proteomes" id="UP001211421"/>
    </source>
</evidence>
<reference evidence="2" key="1">
    <citation type="submission" date="2023-01" db="EMBL/GenBank/DDBJ databases">
        <title>Human gut microbiome strain richness.</title>
        <authorList>
            <person name="Chen-Liaw A."/>
        </authorList>
    </citation>
    <scope>NUCLEOTIDE SEQUENCE</scope>
    <source>
        <strain evidence="2">D59st1_B8_D59t2_181005</strain>
    </source>
</reference>
<accession>A0AAW6DYW9</accession>
<dbReference type="SUPFAM" id="SSF56300">
    <property type="entry name" value="Metallo-dependent phosphatases"/>
    <property type="match status" value="1"/>
</dbReference>
<sequence>MNELLGENYTESAYRKKYQSFEKMFSGNQKLFSDNEEVLSEISEQRRELEKEKIKFRDERNAWNKQNRIAARTEQKLDYLEEQLVSMGKVNFSNHTTPVTVRGNSDLLITISDIHYGLNYNNYFGTYNSDICKNYLAKYLEKIISIGSRHKARNIHVVMLGDIISGSIHKSIQIANRENVIEQIKGVSELLSSFVYELSNHFAKVTVTSVSGNHSRLDKKDEALHDERLDDIVSFIMEKSLSNVDNISFQTYYNFDTSIASIKICGKLYFLVHGDYDTPNETGVMRLCSMVGNIPYAIVMGHRHSAAYNEINGIVIVQSGCLCGSGDDYTIQKRLSGLPSQTICVCSEHGIDCMYPVKF</sequence>
<evidence type="ECO:0008006" key="4">
    <source>
        <dbReference type="Google" id="ProtNLM"/>
    </source>
</evidence>
<evidence type="ECO:0000256" key="1">
    <source>
        <dbReference type="SAM" id="Coils"/>
    </source>
</evidence>
<dbReference type="AlphaFoldDB" id="A0AAW6DYW9"/>
<dbReference type="InterPro" id="IPR029052">
    <property type="entry name" value="Metallo-depent_PP-like"/>
</dbReference>